<evidence type="ECO:0000256" key="7">
    <source>
        <dbReference type="ARBA" id="ARBA00023180"/>
    </source>
</evidence>
<dbReference type="InterPro" id="IPR000215">
    <property type="entry name" value="Serpin_fam"/>
</dbReference>
<keyword evidence="7" id="KW-0325">Glycoprotein</keyword>
<evidence type="ECO:0000256" key="5">
    <source>
        <dbReference type="ARBA" id="ARBA00022729"/>
    </source>
</evidence>
<feature type="chain" id="PRO_5020651838" evidence="9">
    <location>
        <begin position="28"/>
        <end position="348"/>
    </location>
</feature>
<keyword evidence="6" id="KW-0722">Serine protease inhibitor</keyword>
<evidence type="ECO:0000256" key="2">
    <source>
        <dbReference type="ARBA" id="ARBA00009500"/>
    </source>
</evidence>
<dbReference type="FunFam" id="3.30.497.10:FF:000031">
    <property type="entry name" value="Putative salivary serpin"/>
    <property type="match status" value="1"/>
</dbReference>
<keyword evidence="5 9" id="KW-0732">Signal</keyword>
<name>A0A4Q8K4A1_DEISU</name>
<comment type="similarity">
    <text evidence="2 8">Belongs to the serpin family.</text>
</comment>
<sequence>MMFLYKTLFWTFFFIFYLICSTNPVESSCNSEPLPVAKVINHLSFRITDTIGGNDNLFFSPLSISLAMGMVYLGATDNTAEEIRSALGYNLLGNTTDEEVHLHFHSFLTDLGNGGDEYQLLIANSLFTQVGYDVLQEYANNLGLYYHAQQDSLDFASNGEEAIRIMNSWVSNKTKSKIPQLFQTPLDTTTILVLLNAVYFKGAWKYPFDSEASHYRNFYGYNGPKRIMFMRQTKRLDYYYDEESDHDFLELLYKGNHISMVFALPRSENVSILDFNSETLCRVRNGFRRTSVEAYIPRFKLNYEKELSDIMKRFGINSAFDDNAALLLASEARMTSRYLSFNIKQLLK</sequence>
<feature type="domain" description="Serpin" evidence="10">
    <location>
        <begin position="45"/>
        <end position="346"/>
    </location>
</feature>
<dbReference type="InterPro" id="IPR036186">
    <property type="entry name" value="Serpin_sf"/>
</dbReference>
<protein>
    <submittedName>
        <fullName evidence="11">U3-Deinotoxin-Dsu1a_1</fullName>
    </submittedName>
</protein>
<evidence type="ECO:0000256" key="1">
    <source>
        <dbReference type="ARBA" id="ARBA00004613"/>
    </source>
</evidence>
<dbReference type="PANTHER" id="PTHR11461">
    <property type="entry name" value="SERINE PROTEASE INHIBITOR, SERPIN"/>
    <property type="match status" value="1"/>
</dbReference>
<evidence type="ECO:0000259" key="10">
    <source>
        <dbReference type="SMART" id="SM00093"/>
    </source>
</evidence>
<comment type="subcellular location">
    <subcellularLocation>
        <location evidence="1">Secreted</location>
    </subcellularLocation>
</comment>
<dbReference type="SMART" id="SM00093">
    <property type="entry name" value="SERPIN"/>
    <property type="match status" value="1"/>
</dbReference>
<evidence type="ECO:0000256" key="4">
    <source>
        <dbReference type="ARBA" id="ARBA00022690"/>
    </source>
</evidence>
<dbReference type="Gene3D" id="2.30.39.10">
    <property type="entry name" value="Alpha-1-antitrypsin, domain 1"/>
    <property type="match status" value="1"/>
</dbReference>
<evidence type="ECO:0000256" key="6">
    <source>
        <dbReference type="ARBA" id="ARBA00022900"/>
    </source>
</evidence>
<evidence type="ECO:0000256" key="8">
    <source>
        <dbReference type="RuleBase" id="RU000411"/>
    </source>
</evidence>
<accession>A0A4Q8K4A1</accession>
<organism evidence="11">
    <name type="scientific">Deinopis subrufa</name>
    <name type="common">Rufous net-casting spider</name>
    <dbReference type="NCBI Taxonomy" id="1905329"/>
    <lineage>
        <taxon>Eukaryota</taxon>
        <taxon>Metazoa</taxon>
        <taxon>Ecdysozoa</taxon>
        <taxon>Arthropoda</taxon>
        <taxon>Chelicerata</taxon>
        <taxon>Arachnida</taxon>
        <taxon>Araneae</taxon>
        <taxon>Araneomorphae</taxon>
        <taxon>Entelegynae</taxon>
        <taxon>Deinopoidea</taxon>
        <taxon>Deinopidae</taxon>
        <taxon>Deinopis</taxon>
    </lineage>
</organism>
<dbReference type="EMBL" id="HAHH01000130">
    <property type="protein sequence ID" value="SNX33983.1"/>
    <property type="molecule type" value="Transcribed_RNA"/>
</dbReference>
<dbReference type="InterPro" id="IPR042178">
    <property type="entry name" value="Serpin_sf_1"/>
</dbReference>
<dbReference type="InterPro" id="IPR042185">
    <property type="entry name" value="Serpin_sf_2"/>
</dbReference>
<reference evidence="11" key="2">
    <citation type="submission" date="2019-05" db="EMBL/GenBank/DDBJ databases">
        <title>Unravelling the molecular evolution of spider venoms.</title>
        <authorList>
            <person name="Pineda S."/>
        </authorList>
    </citation>
    <scope>NUCLEOTIDE SEQUENCE</scope>
</reference>
<dbReference type="AlphaFoldDB" id="A0A4Q8K4A1"/>
<dbReference type="GO" id="GO:0004867">
    <property type="term" value="F:serine-type endopeptidase inhibitor activity"/>
    <property type="evidence" value="ECO:0007669"/>
    <property type="project" value="UniProtKB-KW"/>
</dbReference>
<reference evidence="11" key="1">
    <citation type="submission" date="2017-05" db="EMBL/GenBank/DDBJ databases">
        <authorList>
            <person name="QRISCLOUD D."/>
        </authorList>
    </citation>
    <scope>NUCLEOTIDE SEQUENCE</scope>
</reference>
<evidence type="ECO:0000313" key="11">
    <source>
        <dbReference type="EMBL" id="SNX33983.1"/>
    </source>
</evidence>
<dbReference type="Gene3D" id="3.30.497.10">
    <property type="entry name" value="Antithrombin, subunit I, domain 2"/>
    <property type="match status" value="1"/>
</dbReference>
<dbReference type="PANTHER" id="PTHR11461:SF211">
    <property type="entry name" value="GH10112P-RELATED"/>
    <property type="match status" value="1"/>
</dbReference>
<evidence type="ECO:0000256" key="3">
    <source>
        <dbReference type="ARBA" id="ARBA00022525"/>
    </source>
</evidence>
<dbReference type="InterPro" id="IPR023796">
    <property type="entry name" value="Serpin_dom"/>
</dbReference>
<dbReference type="Pfam" id="PF00079">
    <property type="entry name" value="Serpin"/>
    <property type="match status" value="1"/>
</dbReference>
<proteinExistence type="inferred from homology"/>
<dbReference type="GO" id="GO:0005615">
    <property type="term" value="C:extracellular space"/>
    <property type="evidence" value="ECO:0007669"/>
    <property type="project" value="InterPro"/>
</dbReference>
<dbReference type="SUPFAM" id="SSF56574">
    <property type="entry name" value="Serpins"/>
    <property type="match status" value="1"/>
</dbReference>
<keyword evidence="4" id="KW-0646">Protease inhibitor</keyword>
<feature type="signal peptide" evidence="9">
    <location>
        <begin position="1"/>
        <end position="27"/>
    </location>
</feature>
<evidence type="ECO:0000256" key="9">
    <source>
        <dbReference type="SAM" id="SignalP"/>
    </source>
</evidence>
<keyword evidence="3" id="KW-0964">Secreted</keyword>